<name>A0A450UWR4_9GAMM</name>
<evidence type="ECO:0000256" key="2">
    <source>
        <dbReference type="PROSITE-ProRule" id="PRU00169"/>
    </source>
</evidence>
<organism evidence="7">
    <name type="scientific">Candidatus Kentrum sp. LFY</name>
    <dbReference type="NCBI Taxonomy" id="2126342"/>
    <lineage>
        <taxon>Bacteria</taxon>
        <taxon>Pseudomonadati</taxon>
        <taxon>Pseudomonadota</taxon>
        <taxon>Gammaproteobacteria</taxon>
        <taxon>Candidatus Kentrum</taxon>
    </lineage>
</organism>
<dbReference type="GO" id="GO:0000160">
    <property type="term" value="P:phosphorelay signal transduction system"/>
    <property type="evidence" value="ECO:0007669"/>
    <property type="project" value="InterPro"/>
</dbReference>
<dbReference type="InterPro" id="IPR001789">
    <property type="entry name" value="Sig_transdc_resp-reg_receiver"/>
</dbReference>
<dbReference type="CDD" id="cd00130">
    <property type="entry name" value="PAS"/>
    <property type="match status" value="1"/>
</dbReference>
<dbReference type="InterPro" id="IPR050956">
    <property type="entry name" value="2C_system_His_kinase"/>
</dbReference>
<dbReference type="Gene3D" id="3.30.450.20">
    <property type="entry name" value="PAS domain"/>
    <property type="match status" value="1"/>
</dbReference>
<evidence type="ECO:0000256" key="1">
    <source>
        <dbReference type="ARBA" id="ARBA00022553"/>
    </source>
</evidence>
<evidence type="ECO:0000313" key="7">
    <source>
        <dbReference type="EMBL" id="VFJ96976.1"/>
    </source>
</evidence>
<feature type="region of interest" description="Disordered" evidence="3">
    <location>
        <begin position="29"/>
        <end position="55"/>
    </location>
</feature>
<evidence type="ECO:0000256" key="3">
    <source>
        <dbReference type="SAM" id="MobiDB-lite"/>
    </source>
</evidence>
<dbReference type="Pfam" id="PF13426">
    <property type="entry name" value="PAS_9"/>
    <property type="match status" value="1"/>
</dbReference>
<keyword evidence="1 2" id="KW-0597">Phosphoprotein</keyword>
<dbReference type="InterPro" id="IPR000700">
    <property type="entry name" value="PAS-assoc_C"/>
</dbReference>
<feature type="domain" description="PAC" evidence="6">
    <location>
        <begin position="286"/>
        <end position="338"/>
    </location>
</feature>
<dbReference type="PROSITE" id="PS50113">
    <property type="entry name" value="PAC"/>
    <property type="match status" value="1"/>
</dbReference>
<dbReference type="SUPFAM" id="SSF55785">
    <property type="entry name" value="PYP-like sensor domain (PAS domain)"/>
    <property type="match status" value="1"/>
</dbReference>
<accession>A0A450UWR4</accession>
<protein>
    <submittedName>
        <fullName evidence="7">PAS domain S-box-containing protein</fullName>
    </submittedName>
</protein>
<sequence length="344" mass="39260">MPCRFEHKPRQFVTVSYHVMEHGPYPIRNHSPFGTNPDNTRNMTDTTSHSVSHSGPKRYSGFRLLIVDDNRNNLFTLRTLVQKHMDVEILEALSGEQALSMALKEPNIDVIVLDVQMPEMDGFQTASMLKIRKKTRDIPIIFLTAAFKSGDFQKKGYEVGAVDYLLKPIDDDLLINKISTYFRLIQKEREMNRVLEEQVLLRTVELRSANQYRERIIDTMGEALLILNPNGAIKSANAAAYRMLDFPEGELVGTLIGDVFEEEDEAQAGAFMGTWLEALIRVGVIRNIEARFITKEEQRIPILFSRSAIKDEEGNITDIICIARDITGYQRVVPDEEEPMQEPI</sequence>
<dbReference type="SMART" id="SM00091">
    <property type="entry name" value="PAS"/>
    <property type="match status" value="1"/>
</dbReference>
<dbReference type="PANTHER" id="PTHR43719:SF28">
    <property type="entry name" value="PEROXIDE STRESS-ACTIVATED HISTIDINE KINASE MAK1-RELATED"/>
    <property type="match status" value="1"/>
</dbReference>
<feature type="domain" description="Response regulatory" evidence="4">
    <location>
        <begin position="63"/>
        <end position="182"/>
    </location>
</feature>
<reference evidence="7" key="1">
    <citation type="submission" date="2019-02" db="EMBL/GenBank/DDBJ databases">
        <authorList>
            <person name="Gruber-Vodicka R. H."/>
            <person name="Seah K. B. B."/>
        </authorList>
    </citation>
    <scope>NUCLEOTIDE SEQUENCE</scope>
    <source>
        <strain evidence="7">BECK_M7</strain>
    </source>
</reference>
<dbReference type="PROSITE" id="PS50112">
    <property type="entry name" value="PAS"/>
    <property type="match status" value="1"/>
</dbReference>
<dbReference type="InterPro" id="IPR000014">
    <property type="entry name" value="PAS"/>
</dbReference>
<dbReference type="EMBL" id="CAADFF010000093">
    <property type="protein sequence ID" value="VFJ96976.1"/>
    <property type="molecule type" value="Genomic_DNA"/>
</dbReference>
<gene>
    <name evidence="7" type="ORF">BECKLFY1418B_GA0070995_10931</name>
</gene>
<dbReference type="SUPFAM" id="SSF52172">
    <property type="entry name" value="CheY-like"/>
    <property type="match status" value="1"/>
</dbReference>
<dbReference type="InterPro" id="IPR035965">
    <property type="entry name" value="PAS-like_dom_sf"/>
</dbReference>
<dbReference type="PROSITE" id="PS50110">
    <property type="entry name" value="RESPONSE_REGULATORY"/>
    <property type="match status" value="1"/>
</dbReference>
<evidence type="ECO:0000259" key="6">
    <source>
        <dbReference type="PROSITE" id="PS50113"/>
    </source>
</evidence>
<dbReference type="SMART" id="SM00086">
    <property type="entry name" value="PAC"/>
    <property type="match status" value="1"/>
</dbReference>
<evidence type="ECO:0000259" key="5">
    <source>
        <dbReference type="PROSITE" id="PS50112"/>
    </source>
</evidence>
<dbReference type="Gene3D" id="3.40.50.2300">
    <property type="match status" value="1"/>
</dbReference>
<dbReference type="InterPro" id="IPR001610">
    <property type="entry name" value="PAC"/>
</dbReference>
<dbReference type="NCBIfam" id="TIGR00229">
    <property type="entry name" value="sensory_box"/>
    <property type="match status" value="1"/>
</dbReference>
<feature type="domain" description="PAS" evidence="5">
    <location>
        <begin position="209"/>
        <end position="264"/>
    </location>
</feature>
<evidence type="ECO:0000259" key="4">
    <source>
        <dbReference type="PROSITE" id="PS50110"/>
    </source>
</evidence>
<dbReference type="AlphaFoldDB" id="A0A450UWR4"/>
<dbReference type="InterPro" id="IPR011006">
    <property type="entry name" value="CheY-like_superfamily"/>
</dbReference>
<dbReference type="PANTHER" id="PTHR43719">
    <property type="entry name" value="TWO-COMPONENT HISTIDINE KINASE"/>
    <property type="match status" value="1"/>
</dbReference>
<feature type="modified residue" description="4-aspartylphosphate" evidence="2">
    <location>
        <position position="114"/>
    </location>
</feature>
<dbReference type="SMART" id="SM00448">
    <property type="entry name" value="REC"/>
    <property type="match status" value="1"/>
</dbReference>
<feature type="compositionally biased region" description="Polar residues" evidence="3">
    <location>
        <begin position="32"/>
        <end position="53"/>
    </location>
</feature>
<proteinExistence type="predicted"/>
<dbReference type="Pfam" id="PF00072">
    <property type="entry name" value="Response_reg"/>
    <property type="match status" value="1"/>
</dbReference>